<protein>
    <recommendedName>
        <fullName evidence="1">STAS domain-containing protein</fullName>
    </recommendedName>
</protein>
<dbReference type="EMBL" id="AP023354">
    <property type="protein sequence ID" value="BCJ28685.1"/>
    <property type="molecule type" value="Genomic_DNA"/>
</dbReference>
<keyword evidence="3" id="KW-1185">Reference proteome</keyword>
<gene>
    <name evidence="2" type="ORF">Asera_27930</name>
</gene>
<dbReference type="Proteomes" id="UP000680750">
    <property type="component" value="Chromosome"/>
</dbReference>
<dbReference type="AlphaFoldDB" id="A0A810L1B2"/>
<evidence type="ECO:0000313" key="2">
    <source>
        <dbReference type="EMBL" id="BCJ28685.1"/>
    </source>
</evidence>
<dbReference type="SUPFAM" id="SSF52091">
    <property type="entry name" value="SpoIIaa-like"/>
    <property type="match status" value="1"/>
</dbReference>
<dbReference type="InterPro" id="IPR036513">
    <property type="entry name" value="STAS_dom_sf"/>
</dbReference>
<proteinExistence type="predicted"/>
<organism evidence="2 3">
    <name type="scientific">Actinocatenispora sera</name>
    <dbReference type="NCBI Taxonomy" id="390989"/>
    <lineage>
        <taxon>Bacteria</taxon>
        <taxon>Bacillati</taxon>
        <taxon>Actinomycetota</taxon>
        <taxon>Actinomycetes</taxon>
        <taxon>Micromonosporales</taxon>
        <taxon>Micromonosporaceae</taxon>
        <taxon>Actinocatenispora</taxon>
    </lineage>
</organism>
<accession>A0A810L1B2</accession>
<dbReference type="KEGG" id="aser:Asera_27930"/>
<dbReference type="Pfam" id="PF01740">
    <property type="entry name" value="STAS"/>
    <property type="match status" value="1"/>
</dbReference>
<dbReference type="InterPro" id="IPR002645">
    <property type="entry name" value="STAS_dom"/>
</dbReference>
<reference evidence="2" key="1">
    <citation type="submission" date="2020-08" db="EMBL/GenBank/DDBJ databases">
        <title>Whole genome shotgun sequence of Actinocatenispora sera NBRC 101916.</title>
        <authorList>
            <person name="Komaki H."/>
            <person name="Tamura T."/>
        </authorList>
    </citation>
    <scope>NUCLEOTIDE SEQUENCE</scope>
    <source>
        <strain evidence="2">NBRC 101916</strain>
    </source>
</reference>
<sequence>MPPVRCWSTPVGRLVDWDSTLGGATAERGGQLVDLWPDRPGEVLVVDLSGLHLMATAAVEDLLRAVVVLADRGFDVRLCNPQPLVGMALFLMGVPAGVGLYDDVPAAAAGHAGGRVEDRGYL</sequence>
<evidence type="ECO:0000259" key="1">
    <source>
        <dbReference type="Pfam" id="PF01740"/>
    </source>
</evidence>
<dbReference type="Gene3D" id="3.30.750.24">
    <property type="entry name" value="STAS domain"/>
    <property type="match status" value="1"/>
</dbReference>
<evidence type="ECO:0000313" key="3">
    <source>
        <dbReference type="Proteomes" id="UP000680750"/>
    </source>
</evidence>
<feature type="domain" description="STAS" evidence="1">
    <location>
        <begin position="42"/>
        <end position="105"/>
    </location>
</feature>
<name>A0A810L1B2_9ACTN</name>